<keyword evidence="1" id="KW-1133">Transmembrane helix</keyword>
<dbReference type="InterPro" id="IPR022472">
    <property type="entry name" value="VPLPA-CTERM"/>
</dbReference>
<evidence type="ECO:0000256" key="1">
    <source>
        <dbReference type="SAM" id="Phobius"/>
    </source>
</evidence>
<feature type="transmembrane region" description="Helical" evidence="1">
    <location>
        <begin position="166"/>
        <end position="186"/>
    </location>
</feature>
<comment type="caution">
    <text evidence="3">The sequence shown here is derived from an EMBL/GenBank/DDBJ whole genome shotgun (WGS) entry which is preliminary data.</text>
</comment>
<reference evidence="3 4" key="1">
    <citation type="submission" date="2024-05" db="EMBL/GenBank/DDBJ databases">
        <title>Three bacterial strains, DH-69, EH-24, and ECK-19 isolated from coastal sediments.</title>
        <authorList>
            <person name="Ye Y.-Q."/>
            <person name="Du Z.-J."/>
        </authorList>
    </citation>
    <scope>NUCLEOTIDE SEQUENCE [LARGE SCALE GENOMIC DNA]</scope>
    <source>
        <strain evidence="3 4">ECK-19</strain>
    </source>
</reference>
<dbReference type="EMBL" id="JBEHZE010000001">
    <property type="protein sequence ID" value="MEX6632162.1"/>
    <property type="molecule type" value="Genomic_DNA"/>
</dbReference>
<feature type="signal peptide" evidence="2">
    <location>
        <begin position="1"/>
        <end position="22"/>
    </location>
</feature>
<accession>A0ABV3Z482</accession>
<organism evidence="3 4">
    <name type="scientific">Hyphococcus lacteus</name>
    <dbReference type="NCBI Taxonomy" id="3143536"/>
    <lineage>
        <taxon>Bacteria</taxon>
        <taxon>Pseudomonadati</taxon>
        <taxon>Pseudomonadota</taxon>
        <taxon>Alphaproteobacteria</taxon>
        <taxon>Parvularculales</taxon>
        <taxon>Parvularculaceae</taxon>
        <taxon>Hyphococcus</taxon>
    </lineage>
</organism>
<gene>
    <name evidence="3" type="ORF">ABFZ84_01240</name>
</gene>
<name>A0ABV3Z482_9PROT</name>
<feature type="chain" id="PRO_5046711475" evidence="2">
    <location>
        <begin position="23"/>
        <end position="193"/>
    </location>
</feature>
<protein>
    <submittedName>
        <fullName evidence="3">VPLPA-CTERM sorting domain-containing protein</fullName>
    </submittedName>
</protein>
<evidence type="ECO:0000256" key="2">
    <source>
        <dbReference type="SAM" id="SignalP"/>
    </source>
</evidence>
<keyword evidence="1" id="KW-0472">Membrane</keyword>
<evidence type="ECO:0000313" key="4">
    <source>
        <dbReference type="Proteomes" id="UP001560685"/>
    </source>
</evidence>
<keyword evidence="2" id="KW-0732">Signal</keyword>
<sequence>MKFRNIVFGVLGNVAAIVGAQAATVNFADLPTSTTPELFFDGGSVTGSADVQVLNFNGIGIVGGPFDSTVDGNESMAFSFSAPVNNVSYSVQFAGNSDGDGTVGDRSIEIFGLGGTSLGVFAQFHIGTFALSDLVGAAIITGFELTAEVDSFRISSISFDLAPSEVPIPAALPLFLAGLAGVGAIGRKRKQSV</sequence>
<dbReference type="RefSeq" id="WP_369311966.1">
    <property type="nucleotide sequence ID" value="NZ_JBEHZE010000001.1"/>
</dbReference>
<dbReference type="Proteomes" id="UP001560685">
    <property type="component" value="Unassembled WGS sequence"/>
</dbReference>
<proteinExistence type="predicted"/>
<dbReference type="NCBIfam" id="TIGR03370">
    <property type="entry name" value="VPLPA-CTERM"/>
    <property type="match status" value="1"/>
</dbReference>
<keyword evidence="4" id="KW-1185">Reference proteome</keyword>
<evidence type="ECO:0000313" key="3">
    <source>
        <dbReference type="EMBL" id="MEX6632162.1"/>
    </source>
</evidence>
<keyword evidence="1" id="KW-0812">Transmembrane</keyword>